<dbReference type="eggNOG" id="KOG0619">
    <property type="taxonomic scope" value="Eukaryota"/>
</dbReference>
<organism evidence="5 6">
    <name type="scientific">Latimeria chalumnae</name>
    <name type="common">Coelacanth</name>
    <dbReference type="NCBI Taxonomy" id="7897"/>
    <lineage>
        <taxon>Eukaryota</taxon>
        <taxon>Metazoa</taxon>
        <taxon>Chordata</taxon>
        <taxon>Craniata</taxon>
        <taxon>Vertebrata</taxon>
        <taxon>Euteleostomi</taxon>
        <taxon>Coelacanthiformes</taxon>
        <taxon>Coelacanthidae</taxon>
        <taxon>Latimeria</taxon>
    </lineage>
</organism>
<evidence type="ECO:0000256" key="2">
    <source>
        <dbReference type="ARBA" id="ARBA00022729"/>
    </source>
</evidence>
<dbReference type="GeneTree" id="ENSGT00940000163623"/>
<dbReference type="SMART" id="SM00369">
    <property type="entry name" value="LRR_TYP"/>
    <property type="match status" value="13"/>
</dbReference>
<protein>
    <recommendedName>
        <fullName evidence="7">LRRCT domain-containing protein</fullName>
    </recommendedName>
</protein>
<keyword evidence="4" id="KW-1133">Transmembrane helix</keyword>
<accession>H3A3Z5</accession>
<reference evidence="5" key="3">
    <citation type="submission" date="2025-09" db="UniProtKB">
        <authorList>
            <consortium name="Ensembl"/>
        </authorList>
    </citation>
    <scope>IDENTIFICATION</scope>
</reference>
<dbReference type="FunFam" id="3.80.10.10:FF:000226">
    <property type="entry name" value="leucine-rich repeat-containing protein 32 isoform X1"/>
    <property type="match status" value="1"/>
</dbReference>
<dbReference type="PANTHER" id="PTHR24373">
    <property type="entry name" value="SLIT RELATED LEUCINE-RICH REPEAT NEURONAL PROTEIN"/>
    <property type="match status" value="1"/>
</dbReference>
<dbReference type="Proteomes" id="UP000008672">
    <property type="component" value="Unassembled WGS sequence"/>
</dbReference>
<reference evidence="5" key="2">
    <citation type="submission" date="2025-08" db="UniProtKB">
        <authorList>
            <consortium name="Ensembl"/>
        </authorList>
    </citation>
    <scope>IDENTIFICATION</scope>
</reference>
<name>H3A3Z5_LATCH</name>
<dbReference type="OMA" id="CIRRQKF"/>
<keyword evidence="4" id="KW-0812">Transmembrane</keyword>
<dbReference type="InParanoid" id="H3A3Z5"/>
<keyword evidence="1" id="KW-0433">Leucine-rich repeat</keyword>
<dbReference type="InterPro" id="IPR003591">
    <property type="entry name" value="Leu-rich_rpt_typical-subtyp"/>
</dbReference>
<dbReference type="FunCoup" id="H3A3Z5">
    <property type="interactions" value="142"/>
</dbReference>
<keyword evidence="6" id="KW-1185">Reference proteome</keyword>
<dbReference type="Pfam" id="PF13855">
    <property type="entry name" value="LRR_8"/>
    <property type="match status" value="4"/>
</dbReference>
<dbReference type="InterPro" id="IPR001611">
    <property type="entry name" value="Leu-rich_rpt"/>
</dbReference>
<dbReference type="Ensembl" id="ENSLACT00000004404.1">
    <property type="protein sequence ID" value="ENSLACP00000004366.1"/>
    <property type="gene ID" value="ENSLACG00000003883.1"/>
</dbReference>
<keyword evidence="4" id="KW-0472">Membrane</keyword>
<keyword evidence="3" id="KW-0677">Repeat</keyword>
<dbReference type="EMBL" id="AFYH01248441">
    <property type="status" value="NOT_ANNOTATED_CDS"/>
    <property type="molecule type" value="Genomic_DNA"/>
</dbReference>
<dbReference type="HOGENOM" id="CLU_024194_1_0_1"/>
<dbReference type="PROSITE" id="PS51450">
    <property type="entry name" value="LRR"/>
    <property type="match status" value="5"/>
</dbReference>
<evidence type="ECO:0000313" key="5">
    <source>
        <dbReference type="Ensembl" id="ENSLACP00000004366.1"/>
    </source>
</evidence>
<dbReference type="AlphaFoldDB" id="H3A3Z5"/>
<evidence type="ECO:0000313" key="6">
    <source>
        <dbReference type="Proteomes" id="UP000008672"/>
    </source>
</evidence>
<keyword evidence="2" id="KW-0732">Signal</keyword>
<dbReference type="GO" id="GO:0005615">
    <property type="term" value="C:extracellular space"/>
    <property type="evidence" value="ECO:0007669"/>
    <property type="project" value="TreeGrafter"/>
</dbReference>
<sequence length="679" mass="78035">MLPKNWLAFKIHTLQITIKKKTDRLCCVMKVGTDMHCQSRNLSRIPSELPPNIDKLDLSNNLFQNITAEPLRFYISVQHLDLSSNKIDFIHPGVFTNMTNLEFLSLANNFLDSYAQLKLRFGLLPNVRTLDLSGNSLFTGMAEYFIQEAPSLQNLSLSGNSIVKIAKDTFSGSLCLTYIDLHNNFIMEIEEGAFEVLANLSELNLAMNSITCISSFNLTQLQVLDLQRNSIELFHTAESEQEYKLKQLDLSENKLMQFPVLPKRNQVIYLDLSKNLLQGLNIGYPTEDIDFMEYIWLDDPLQVPDMTQPNTPDVISSIELPELLHLDLSYNEIKSIPENFFQSMISLKYLNLSKNCLQNFTVNNVSALNSLATLDLSFNALRNLSIEANTLKVLRTFYLQGNYLHTLTADIFQGLANIQLLNLNYNNISVCGSYSTFPKQGYIEQEANCVSFSGIPTLQHLYLSNNNIKFLPKYAFLQTPLTILDLSFNQGMKIKETALTGLELFLQYLYLQSNKLEILNIDLQHFSYVKQLNLSENQLTRLPPWNRYSSLELLDLRDNKFISLQDSNVLALEKTLKTLYLSRNPLSCCSNSWIQYMIQRELVQIPDLKSVKCRYPENYEYSERELHSLNQEDCEKEDITKFKFNTILIITVVIGLVMIVTGLTVCYFRRQSFTPHYKA</sequence>
<dbReference type="PANTHER" id="PTHR24373:SF392">
    <property type="entry name" value="NEPHROCAN"/>
    <property type="match status" value="1"/>
</dbReference>
<feature type="transmembrane region" description="Helical" evidence="4">
    <location>
        <begin position="647"/>
        <end position="668"/>
    </location>
</feature>
<dbReference type="STRING" id="7897.ENSLACP00000004366"/>
<evidence type="ECO:0008006" key="7">
    <source>
        <dbReference type="Google" id="ProtNLM"/>
    </source>
</evidence>
<evidence type="ECO:0000256" key="3">
    <source>
        <dbReference type="ARBA" id="ARBA00022737"/>
    </source>
</evidence>
<dbReference type="GO" id="GO:0031012">
    <property type="term" value="C:extracellular matrix"/>
    <property type="evidence" value="ECO:0007669"/>
    <property type="project" value="TreeGrafter"/>
</dbReference>
<dbReference type="Gene3D" id="3.80.10.10">
    <property type="entry name" value="Ribonuclease Inhibitor"/>
    <property type="match status" value="5"/>
</dbReference>
<reference evidence="6" key="1">
    <citation type="submission" date="2011-08" db="EMBL/GenBank/DDBJ databases">
        <title>The draft genome of Latimeria chalumnae.</title>
        <authorList>
            <person name="Di Palma F."/>
            <person name="Alfoldi J."/>
            <person name="Johnson J."/>
            <person name="Berlin A."/>
            <person name="Gnerre S."/>
            <person name="Jaffe D."/>
            <person name="MacCallum I."/>
            <person name="Young S."/>
            <person name="Walker B.J."/>
            <person name="Lander E."/>
            <person name="Lindblad-Toh K."/>
        </authorList>
    </citation>
    <scope>NUCLEOTIDE SEQUENCE [LARGE SCALE GENOMIC DNA]</scope>
    <source>
        <strain evidence="6">Wild caught</strain>
    </source>
</reference>
<evidence type="ECO:0000256" key="4">
    <source>
        <dbReference type="SAM" id="Phobius"/>
    </source>
</evidence>
<dbReference type="SUPFAM" id="SSF52058">
    <property type="entry name" value="L domain-like"/>
    <property type="match status" value="3"/>
</dbReference>
<evidence type="ECO:0000256" key="1">
    <source>
        <dbReference type="ARBA" id="ARBA00022614"/>
    </source>
</evidence>
<dbReference type="Pfam" id="PF00560">
    <property type="entry name" value="LRR_1"/>
    <property type="match status" value="1"/>
</dbReference>
<dbReference type="InterPro" id="IPR050328">
    <property type="entry name" value="Dev_Immune_Receptor"/>
</dbReference>
<dbReference type="SMART" id="SM00364">
    <property type="entry name" value="LRR_BAC"/>
    <property type="match status" value="6"/>
</dbReference>
<dbReference type="InterPro" id="IPR032675">
    <property type="entry name" value="LRR_dom_sf"/>
</dbReference>
<proteinExistence type="predicted"/>